<dbReference type="Proteomes" id="UP000055014">
    <property type="component" value="Unassembled WGS sequence"/>
</dbReference>
<comment type="subcellular location">
    <subcellularLocation>
        <location evidence="1">Cell inner membrane</location>
        <topology evidence="1">Multi-pass membrane protein</topology>
    </subcellularLocation>
    <subcellularLocation>
        <location evidence="8">Cell membrane</location>
        <topology evidence="8">Multi-pass membrane protein</topology>
    </subcellularLocation>
</comment>
<dbReference type="SUPFAM" id="SSF161098">
    <property type="entry name" value="MetI-like"/>
    <property type="match status" value="2"/>
</dbReference>
<comment type="caution">
    <text evidence="10">The sequence shown here is derived from an EMBL/GenBank/DDBJ whole genome shotgun (WGS) entry which is preliminary data.</text>
</comment>
<evidence type="ECO:0000313" key="11">
    <source>
        <dbReference type="Proteomes" id="UP000055014"/>
    </source>
</evidence>
<feature type="transmembrane region" description="Helical" evidence="8">
    <location>
        <begin position="168"/>
        <end position="201"/>
    </location>
</feature>
<dbReference type="EMBL" id="LGGW01000025">
    <property type="protein sequence ID" value="KUK90651.1"/>
    <property type="molecule type" value="Genomic_DNA"/>
</dbReference>
<evidence type="ECO:0000256" key="4">
    <source>
        <dbReference type="ARBA" id="ARBA00022519"/>
    </source>
</evidence>
<keyword evidence="6 8" id="KW-1133">Transmembrane helix</keyword>
<feature type="transmembrane region" description="Helical" evidence="8">
    <location>
        <begin position="425"/>
        <end position="447"/>
    </location>
</feature>
<evidence type="ECO:0000313" key="10">
    <source>
        <dbReference type="EMBL" id="KUK90651.1"/>
    </source>
</evidence>
<keyword evidence="3" id="KW-1003">Cell membrane</keyword>
<keyword evidence="4" id="KW-0997">Cell inner membrane</keyword>
<gene>
    <name evidence="10" type="ORF">XE02_0447</name>
</gene>
<feature type="transmembrane region" description="Helical" evidence="8">
    <location>
        <begin position="263"/>
        <end position="285"/>
    </location>
</feature>
<proteinExistence type="inferred from homology"/>
<feature type="transmembrane region" description="Helical" evidence="8">
    <location>
        <begin position="221"/>
        <end position="242"/>
    </location>
</feature>
<evidence type="ECO:0000256" key="5">
    <source>
        <dbReference type="ARBA" id="ARBA00022692"/>
    </source>
</evidence>
<evidence type="ECO:0000259" key="9">
    <source>
        <dbReference type="PROSITE" id="PS50928"/>
    </source>
</evidence>
<keyword evidence="7 8" id="KW-0472">Membrane</keyword>
<feature type="transmembrane region" description="Helical" evidence="8">
    <location>
        <begin position="114"/>
        <end position="137"/>
    </location>
</feature>
<dbReference type="PROSITE" id="PS50928">
    <property type="entry name" value="ABC_TM1"/>
    <property type="match status" value="2"/>
</dbReference>
<name>A0A101I8H5_9BACT</name>
<feature type="transmembrane region" description="Helical" evidence="8">
    <location>
        <begin position="42"/>
        <end position="61"/>
    </location>
</feature>
<feature type="transmembrane region" description="Helical" evidence="8">
    <location>
        <begin position="377"/>
        <end position="399"/>
    </location>
</feature>
<dbReference type="InterPro" id="IPR035906">
    <property type="entry name" value="MetI-like_sf"/>
</dbReference>
<evidence type="ECO:0000256" key="6">
    <source>
        <dbReference type="ARBA" id="ARBA00022989"/>
    </source>
</evidence>
<evidence type="ECO:0000256" key="7">
    <source>
        <dbReference type="ARBA" id="ARBA00023136"/>
    </source>
</evidence>
<feature type="domain" description="ABC transmembrane type-1" evidence="9">
    <location>
        <begin position="316"/>
        <end position="504"/>
    </location>
</feature>
<dbReference type="GO" id="GO:0055085">
    <property type="term" value="P:transmembrane transport"/>
    <property type="evidence" value="ECO:0007669"/>
    <property type="project" value="InterPro"/>
</dbReference>
<dbReference type="CDD" id="cd06261">
    <property type="entry name" value="TM_PBP2"/>
    <property type="match status" value="2"/>
</dbReference>
<dbReference type="PANTHER" id="PTHR43357">
    <property type="entry name" value="INNER MEMBRANE ABC TRANSPORTER PERMEASE PROTEIN YDCV"/>
    <property type="match status" value="1"/>
</dbReference>
<organism evidence="10 11">
    <name type="scientific">Mesotoga infera</name>
    <dbReference type="NCBI Taxonomy" id="1236046"/>
    <lineage>
        <taxon>Bacteria</taxon>
        <taxon>Thermotogati</taxon>
        <taxon>Thermotogota</taxon>
        <taxon>Thermotogae</taxon>
        <taxon>Kosmotogales</taxon>
        <taxon>Kosmotogaceae</taxon>
        <taxon>Mesotoga</taxon>
    </lineage>
</organism>
<comment type="similarity">
    <text evidence="8">Belongs to the binding-protein-dependent transport system permease family.</text>
</comment>
<evidence type="ECO:0000256" key="2">
    <source>
        <dbReference type="ARBA" id="ARBA00022448"/>
    </source>
</evidence>
<protein>
    <submittedName>
        <fullName evidence="10">ABC-type Fe3+ transport system, permease component</fullName>
    </submittedName>
</protein>
<evidence type="ECO:0000256" key="8">
    <source>
        <dbReference type="RuleBase" id="RU363032"/>
    </source>
</evidence>
<accession>A0A101I8H5</accession>
<feature type="transmembrane region" description="Helical" evidence="8">
    <location>
        <begin position="305"/>
        <end position="338"/>
    </location>
</feature>
<reference evidence="11" key="1">
    <citation type="journal article" date="2015" name="MBio">
        <title>Genome-Resolved Metagenomic Analysis Reveals Roles for Candidate Phyla and Other Microbial Community Members in Biogeochemical Transformations in Oil Reservoirs.</title>
        <authorList>
            <person name="Hu P."/>
            <person name="Tom L."/>
            <person name="Singh A."/>
            <person name="Thomas B.C."/>
            <person name="Baker B.J."/>
            <person name="Piceno Y.M."/>
            <person name="Andersen G.L."/>
            <person name="Banfield J.F."/>
        </authorList>
    </citation>
    <scope>NUCLEOTIDE SEQUENCE [LARGE SCALE GENOMIC DNA]</scope>
</reference>
<dbReference type="Gene3D" id="1.10.3720.10">
    <property type="entry name" value="MetI-like"/>
    <property type="match status" value="2"/>
</dbReference>
<keyword evidence="5 8" id="KW-0812">Transmembrane</keyword>
<feature type="transmembrane region" description="Helical" evidence="8">
    <location>
        <begin position="484"/>
        <end position="504"/>
    </location>
</feature>
<sequence length="515" mass="56525">MIAAVVLLPLFFAFGNIELGTIIAVISSPSFRSIAGFTVKQALLSTFLAMIVGFPAAVHYARSNGRLSRLLGITTYIPFFFPSISMAIGFLAVYGRNGVFNNLMSFAGLERIQILYSLGAVLLGHVFYNAPIVILVLGNALRRLPSDVLESSKIDGSGRIRRLLRVELPLVTPAIINSALLIFTYCFTSFAVVLILGGAQFATLEVSIYMNFRLLAAPQNAVVLAVVQFVFIMLFGILISLSEKSSSFEHGEQYLEKNRFTGIYSWLFVLFEWIPILGALFSSFYDCTREEFIFGRITKLFSEKLVLLGTGLANTLVNSITLSFLAAVLTVTIAFFLSWQARDTSRGSRYLRIVSLIALSVTPSILAVSYLTVFGSFPVPLLLALLYIVISLPVALNYISGQVIGAELAFLEAAQLDGASKLARVWYMIIPFFRSTIIYAATVVFAISMGEFGGSLILGSKDFPTFAVAIYRLNGSRYLLEARFLSSALGIIIICVVAISRWFAQKPERSIRSTP</sequence>
<dbReference type="InterPro" id="IPR000515">
    <property type="entry name" value="MetI-like"/>
</dbReference>
<dbReference type="GO" id="GO:0005886">
    <property type="term" value="C:plasma membrane"/>
    <property type="evidence" value="ECO:0007669"/>
    <property type="project" value="UniProtKB-SubCell"/>
</dbReference>
<evidence type="ECO:0000256" key="1">
    <source>
        <dbReference type="ARBA" id="ARBA00004429"/>
    </source>
</evidence>
<feature type="transmembrane region" description="Helical" evidence="8">
    <location>
        <begin position="350"/>
        <end position="371"/>
    </location>
</feature>
<dbReference type="PANTHER" id="PTHR43357:SF4">
    <property type="entry name" value="INNER MEMBRANE ABC TRANSPORTER PERMEASE PROTEIN YDCV"/>
    <property type="match status" value="1"/>
</dbReference>
<dbReference type="AlphaFoldDB" id="A0A101I8H5"/>
<keyword evidence="2 8" id="KW-0813">Transport</keyword>
<feature type="transmembrane region" description="Helical" evidence="8">
    <location>
        <begin position="73"/>
        <end position="94"/>
    </location>
</feature>
<feature type="domain" description="ABC transmembrane type-1" evidence="9">
    <location>
        <begin position="35"/>
        <end position="239"/>
    </location>
</feature>
<dbReference type="PATRIC" id="fig|1236046.5.peg.1655"/>
<dbReference type="Pfam" id="PF00528">
    <property type="entry name" value="BPD_transp_1"/>
    <property type="match status" value="1"/>
</dbReference>
<evidence type="ECO:0000256" key="3">
    <source>
        <dbReference type="ARBA" id="ARBA00022475"/>
    </source>
</evidence>